<reference evidence="2" key="1">
    <citation type="submission" date="2016-10" db="EMBL/GenBank/DDBJ databases">
        <authorList>
            <person name="Varghese N."/>
            <person name="Submissions S."/>
        </authorList>
    </citation>
    <scope>NUCLEOTIDE SEQUENCE [LARGE SCALE GENOMIC DNA]</scope>
    <source>
        <strain evidence="2">VPI 5359</strain>
    </source>
</reference>
<dbReference type="Gene3D" id="3.30.1240.10">
    <property type="match status" value="1"/>
</dbReference>
<dbReference type="NCBIfam" id="TIGR01484">
    <property type="entry name" value="HAD-SF-IIB"/>
    <property type="match status" value="1"/>
</dbReference>
<dbReference type="GO" id="GO:0000287">
    <property type="term" value="F:magnesium ion binding"/>
    <property type="evidence" value="ECO:0007669"/>
    <property type="project" value="TreeGrafter"/>
</dbReference>
<dbReference type="NCBIfam" id="TIGR00099">
    <property type="entry name" value="Cof-subfamily"/>
    <property type="match status" value="1"/>
</dbReference>
<proteinExistence type="predicted"/>
<dbReference type="AlphaFoldDB" id="A0A1H3G175"/>
<dbReference type="EMBL" id="FNOU01000012">
    <property type="protein sequence ID" value="SDX97082.1"/>
    <property type="molecule type" value="Genomic_DNA"/>
</dbReference>
<dbReference type="SFLD" id="SFLDS00003">
    <property type="entry name" value="Haloacid_Dehalogenase"/>
    <property type="match status" value="1"/>
</dbReference>
<name>A0A1H3G175_EUBBA</name>
<sequence length="279" mass="31342">MGEIKLVALDMDGTTLNSDISLARQTRKAIQAVMDYGVKIVPCTGRVMDEVPRDVLDIPGISHAITSNGAQVTDLKNQKVLYSNTFKREELQEVVEILDHYDLMIEAYIDGGIWTEARCLERIWDYNVKEEYWSMFFKTRHAAPSRDTFIDRILCSPVEKFNIFFRHQKERARLAEQLRQKTEMTVICAAENNLEINNPTANKGDGLKHLCGCLNISGDEVMAIGDSNNDIEMLKYAGLAVAMGNGGERVKQVSDYVTSTNDDGGVALALDRFILKRPS</sequence>
<organism evidence="1 2">
    <name type="scientific">Eubacterium barkeri</name>
    <name type="common">Clostridium barkeri</name>
    <dbReference type="NCBI Taxonomy" id="1528"/>
    <lineage>
        <taxon>Bacteria</taxon>
        <taxon>Bacillati</taxon>
        <taxon>Bacillota</taxon>
        <taxon>Clostridia</taxon>
        <taxon>Eubacteriales</taxon>
        <taxon>Eubacteriaceae</taxon>
        <taxon>Eubacterium</taxon>
    </lineage>
</organism>
<dbReference type="SFLD" id="SFLDG01140">
    <property type="entry name" value="C2.B:_Phosphomannomutase_and_P"/>
    <property type="match status" value="1"/>
</dbReference>
<dbReference type="STRING" id="1528.SAMN04488579_11254"/>
<evidence type="ECO:0000313" key="1">
    <source>
        <dbReference type="EMBL" id="SDX97082.1"/>
    </source>
</evidence>
<dbReference type="InterPro" id="IPR023214">
    <property type="entry name" value="HAD_sf"/>
</dbReference>
<dbReference type="PANTHER" id="PTHR10000">
    <property type="entry name" value="PHOSPHOSERINE PHOSPHATASE"/>
    <property type="match status" value="1"/>
</dbReference>
<dbReference type="SUPFAM" id="SSF56784">
    <property type="entry name" value="HAD-like"/>
    <property type="match status" value="1"/>
</dbReference>
<evidence type="ECO:0000313" key="2">
    <source>
        <dbReference type="Proteomes" id="UP000199652"/>
    </source>
</evidence>
<dbReference type="InterPro" id="IPR036412">
    <property type="entry name" value="HAD-like_sf"/>
</dbReference>
<gene>
    <name evidence="1" type="ORF">SAMN04488579_11254</name>
</gene>
<dbReference type="CDD" id="cd07516">
    <property type="entry name" value="HAD_Pase"/>
    <property type="match status" value="1"/>
</dbReference>
<dbReference type="OrthoDB" id="9781413at2"/>
<dbReference type="RefSeq" id="WP_090245406.1">
    <property type="nucleotide sequence ID" value="NZ_FNOU01000012.1"/>
</dbReference>
<keyword evidence="2" id="KW-1185">Reference proteome</keyword>
<dbReference type="InterPro" id="IPR000150">
    <property type="entry name" value="Cof"/>
</dbReference>
<dbReference type="PANTHER" id="PTHR10000:SF8">
    <property type="entry name" value="HAD SUPERFAMILY HYDROLASE-LIKE, TYPE 3"/>
    <property type="match status" value="1"/>
</dbReference>
<dbReference type="GO" id="GO:0016791">
    <property type="term" value="F:phosphatase activity"/>
    <property type="evidence" value="ECO:0007669"/>
    <property type="project" value="TreeGrafter"/>
</dbReference>
<evidence type="ECO:0008006" key="3">
    <source>
        <dbReference type="Google" id="ProtNLM"/>
    </source>
</evidence>
<dbReference type="Gene3D" id="3.40.50.1000">
    <property type="entry name" value="HAD superfamily/HAD-like"/>
    <property type="match status" value="1"/>
</dbReference>
<dbReference type="GO" id="GO:0005829">
    <property type="term" value="C:cytosol"/>
    <property type="evidence" value="ECO:0007669"/>
    <property type="project" value="TreeGrafter"/>
</dbReference>
<dbReference type="InterPro" id="IPR006379">
    <property type="entry name" value="HAD-SF_hydro_IIB"/>
</dbReference>
<accession>A0A1H3G175</accession>
<protein>
    <recommendedName>
        <fullName evidence="3">Cof subfamily of IIB subfamily of haloacid dehalogenase superfamily/HAD-superfamily hydrolase, subfamily IIB</fullName>
    </recommendedName>
</protein>
<dbReference type="Proteomes" id="UP000199652">
    <property type="component" value="Unassembled WGS sequence"/>
</dbReference>
<dbReference type="Pfam" id="PF08282">
    <property type="entry name" value="Hydrolase_3"/>
    <property type="match status" value="1"/>
</dbReference>